<dbReference type="Pfam" id="PF17836">
    <property type="entry name" value="PglD_N"/>
    <property type="match status" value="1"/>
</dbReference>
<dbReference type="Proteomes" id="UP001163981">
    <property type="component" value="Chromosome"/>
</dbReference>
<dbReference type="PROSITE" id="PS00101">
    <property type="entry name" value="HEXAPEP_TRANSFERASES"/>
    <property type="match status" value="1"/>
</dbReference>
<dbReference type="InterPro" id="IPR011004">
    <property type="entry name" value="Trimer_LpxA-like_sf"/>
</dbReference>
<proteinExistence type="inferred from homology"/>
<accession>A0ABY6NRJ3</accession>
<evidence type="ECO:0000259" key="5">
    <source>
        <dbReference type="Pfam" id="PF17836"/>
    </source>
</evidence>
<dbReference type="Gene3D" id="3.40.50.20">
    <property type="match status" value="1"/>
</dbReference>
<keyword evidence="4" id="KW-0012">Acyltransferase</keyword>
<keyword evidence="7" id="KW-1185">Reference proteome</keyword>
<dbReference type="SUPFAM" id="SSF51161">
    <property type="entry name" value="Trimeric LpxA-like enzymes"/>
    <property type="match status" value="1"/>
</dbReference>
<dbReference type="InterPro" id="IPR041561">
    <property type="entry name" value="PglD_N"/>
</dbReference>
<dbReference type="InterPro" id="IPR020019">
    <property type="entry name" value="AcTrfase_PglD-like"/>
</dbReference>
<evidence type="ECO:0000313" key="6">
    <source>
        <dbReference type="EMBL" id="UZH55529.1"/>
    </source>
</evidence>
<organism evidence="6 7">
    <name type="scientific">Salinimicrobium tongyeongense</name>
    <dbReference type="NCBI Taxonomy" id="2809707"/>
    <lineage>
        <taxon>Bacteria</taxon>
        <taxon>Pseudomonadati</taxon>
        <taxon>Bacteroidota</taxon>
        <taxon>Flavobacteriia</taxon>
        <taxon>Flavobacteriales</taxon>
        <taxon>Flavobacteriaceae</taxon>
        <taxon>Salinimicrobium</taxon>
    </lineage>
</organism>
<evidence type="ECO:0000256" key="1">
    <source>
        <dbReference type="ARBA" id="ARBA00007274"/>
    </source>
</evidence>
<reference evidence="6" key="1">
    <citation type="submission" date="2021-02" db="EMBL/GenBank/DDBJ databases">
        <title>Salinimicrobium sp. nov. isolated from seawater in Tongyeong, Republic of Korea.</title>
        <authorList>
            <person name="Lee S.-J."/>
        </authorList>
    </citation>
    <scope>NUCLEOTIDE SEQUENCE</scope>
    <source>
        <strain evidence="6">HN-2-9-2</strain>
    </source>
</reference>
<dbReference type="RefSeq" id="WP_265163905.1">
    <property type="nucleotide sequence ID" value="NZ_CP069620.1"/>
</dbReference>
<dbReference type="InterPro" id="IPR001451">
    <property type="entry name" value="Hexapep"/>
</dbReference>
<evidence type="ECO:0000256" key="3">
    <source>
        <dbReference type="ARBA" id="ARBA00022737"/>
    </source>
</evidence>
<evidence type="ECO:0000256" key="2">
    <source>
        <dbReference type="ARBA" id="ARBA00022679"/>
    </source>
</evidence>
<evidence type="ECO:0000256" key="4">
    <source>
        <dbReference type="ARBA" id="ARBA00023315"/>
    </source>
</evidence>
<evidence type="ECO:0000313" key="7">
    <source>
        <dbReference type="Proteomes" id="UP001163981"/>
    </source>
</evidence>
<dbReference type="CDD" id="cd03360">
    <property type="entry name" value="LbH_AT_putative"/>
    <property type="match status" value="1"/>
</dbReference>
<dbReference type="Gene3D" id="2.160.10.10">
    <property type="entry name" value="Hexapeptide repeat proteins"/>
    <property type="match status" value="1"/>
</dbReference>
<feature type="domain" description="PglD N-terminal" evidence="5">
    <location>
        <begin position="6"/>
        <end position="79"/>
    </location>
</feature>
<dbReference type="PANTHER" id="PTHR43300">
    <property type="entry name" value="ACETYLTRANSFERASE"/>
    <property type="match status" value="1"/>
</dbReference>
<dbReference type="PANTHER" id="PTHR43300:SF7">
    <property type="entry name" value="UDP-N-ACETYLBACILLOSAMINE N-ACETYLTRANSFERASE"/>
    <property type="match status" value="1"/>
</dbReference>
<keyword evidence="2" id="KW-0808">Transferase</keyword>
<dbReference type="Pfam" id="PF00132">
    <property type="entry name" value="Hexapep"/>
    <property type="match status" value="1"/>
</dbReference>
<dbReference type="InterPro" id="IPR050179">
    <property type="entry name" value="Trans_hexapeptide_repeat"/>
</dbReference>
<dbReference type="NCBIfam" id="TIGR03570">
    <property type="entry name" value="NeuD_NnaD"/>
    <property type="match status" value="1"/>
</dbReference>
<keyword evidence="3" id="KW-0677">Repeat</keyword>
<name>A0ABY6NRJ3_9FLAO</name>
<dbReference type="EMBL" id="CP069620">
    <property type="protein sequence ID" value="UZH55529.1"/>
    <property type="molecule type" value="Genomic_DNA"/>
</dbReference>
<protein>
    <submittedName>
        <fullName evidence="6">Acetyltransferase</fullName>
    </submittedName>
</protein>
<sequence>MLDKEVVLVGYSGHGYVVAEAALLNRFPVKFYTDLEPVKLDPFHLKYAGYEGNPSDEWSNKDYFILGIGDNQIRQRTAEILNSNGKNILNVLHPSVSLSQKIIMGSGNFFARNVSIPLLVSIGSYCIFNTGCIIEHECKIGDTVHVGPGAVLAGNVHVGEGSFIGANAVVKQGVKIGKNVIVGAGSVVLKDIANNTTVVGNPGRKI</sequence>
<comment type="similarity">
    <text evidence="1">Belongs to the transferase hexapeptide repeat family.</text>
</comment>
<dbReference type="InterPro" id="IPR018357">
    <property type="entry name" value="Hexapep_transf_CS"/>
</dbReference>
<gene>
    <name evidence="6" type="ORF">JRG66_01125</name>
</gene>